<evidence type="ECO:0000256" key="3">
    <source>
        <dbReference type="ARBA" id="ARBA00022679"/>
    </source>
</evidence>
<comment type="caution">
    <text evidence="11">The sequence shown here is derived from an EMBL/GenBank/DDBJ whole genome shotgun (WGS) entry which is preliminary data.</text>
</comment>
<dbReference type="PROSITE" id="PS51059">
    <property type="entry name" value="PARP_CATALYTIC"/>
    <property type="match status" value="1"/>
</dbReference>
<evidence type="ECO:0000256" key="6">
    <source>
        <dbReference type="ARBA" id="ARBA00023027"/>
    </source>
</evidence>
<dbReference type="GO" id="GO:0003950">
    <property type="term" value="F:NAD+ poly-ADP-ribosyltransferase activity"/>
    <property type="evidence" value="ECO:0007669"/>
    <property type="project" value="UniProtKB-UniRule"/>
</dbReference>
<keyword evidence="3 8" id="KW-0808">Transferase</keyword>
<organism evidence="11 13">
    <name type="scientific">Rotaria sordida</name>
    <dbReference type="NCBI Taxonomy" id="392033"/>
    <lineage>
        <taxon>Eukaryota</taxon>
        <taxon>Metazoa</taxon>
        <taxon>Spiralia</taxon>
        <taxon>Gnathifera</taxon>
        <taxon>Rotifera</taxon>
        <taxon>Eurotatoria</taxon>
        <taxon>Bdelloidea</taxon>
        <taxon>Philodinida</taxon>
        <taxon>Philodinidae</taxon>
        <taxon>Rotaria</taxon>
    </lineage>
</organism>
<feature type="domain" description="PARP catalytic" evidence="10">
    <location>
        <begin position="646"/>
        <end position="826"/>
    </location>
</feature>
<dbReference type="Gene3D" id="3.90.228.10">
    <property type="match status" value="1"/>
</dbReference>
<proteinExistence type="predicted"/>
<dbReference type="Pfam" id="PF00644">
    <property type="entry name" value="PARP"/>
    <property type="match status" value="1"/>
</dbReference>
<dbReference type="InterPro" id="IPR052056">
    <property type="entry name" value="Mono-ARTD/PARP"/>
</dbReference>
<feature type="region of interest" description="Disordered" evidence="9">
    <location>
        <begin position="1"/>
        <end position="37"/>
    </location>
</feature>
<dbReference type="SMART" id="SM00184">
    <property type="entry name" value="RING"/>
    <property type="match status" value="3"/>
</dbReference>
<dbReference type="GO" id="GO:0010629">
    <property type="term" value="P:negative regulation of gene expression"/>
    <property type="evidence" value="ECO:0007669"/>
    <property type="project" value="TreeGrafter"/>
</dbReference>
<keyword evidence="4" id="KW-0479">Metal-binding</keyword>
<dbReference type="EMBL" id="CAJOBD010001859">
    <property type="protein sequence ID" value="CAF3836737.1"/>
    <property type="molecule type" value="Genomic_DNA"/>
</dbReference>
<dbReference type="SUPFAM" id="SSF56399">
    <property type="entry name" value="ADP-ribosylation"/>
    <property type="match status" value="1"/>
</dbReference>
<dbReference type="SUPFAM" id="SSF57850">
    <property type="entry name" value="RING/U-box"/>
    <property type="match status" value="1"/>
</dbReference>
<evidence type="ECO:0000259" key="10">
    <source>
        <dbReference type="PROSITE" id="PS51059"/>
    </source>
</evidence>
<dbReference type="EMBL" id="CAJNOT010001601">
    <property type="protein sequence ID" value="CAF1223754.1"/>
    <property type="molecule type" value="Genomic_DNA"/>
</dbReference>
<evidence type="ECO:0000256" key="7">
    <source>
        <dbReference type="ARBA" id="ARBA00023242"/>
    </source>
</evidence>
<evidence type="ECO:0000313" key="11">
    <source>
        <dbReference type="EMBL" id="CAF1223754.1"/>
    </source>
</evidence>
<evidence type="ECO:0000256" key="8">
    <source>
        <dbReference type="RuleBase" id="RU362114"/>
    </source>
</evidence>
<keyword evidence="2 8" id="KW-0328">Glycosyltransferase</keyword>
<dbReference type="Proteomes" id="UP000663864">
    <property type="component" value="Unassembled WGS sequence"/>
</dbReference>
<dbReference type="EC" id="2.4.2.-" evidence="8"/>
<evidence type="ECO:0000256" key="2">
    <source>
        <dbReference type="ARBA" id="ARBA00022676"/>
    </source>
</evidence>
<evidence type="ECO:0000256" key="9">
    <source>
        <dbReference type="SAM" id="MobiDB-lite"/>
    </source>
</evidence>
<name>A0A814Y243_9BILA</name>
<dbReference type="GO" id="GO:0005634">
    <property type="term" value="C:nucleus"/>
    <property type="evidence" value="ECO:0007669"/>
    <property type="project" value="UniProtKB-SubCell"/>
</dbReference>
<evidence type="ECO:0000313" key="13">
    <source>
        <dbReference type="Proteomes" id="UP000663864"/>
    </source>
</evidence>
<keyword evidence="4" id="KW-0863">Zinc-finger</keyword>
<evidence type="ECO:0000256" key="1">
    <source>
        <dbReference type="ARBA" id="ARBA00004123"/>
    </source>
</evidence>
<dbReference type="PANTHER" id="PTHR14453:SF67">
    <property type="entry name" value="POLY [ADP-RIBOSE] POLYMERASE"/>
    <property type="match status" value="1"/>
</dbReference>
<accession>A0A814Y243</accession>
<sequence length="826" mass="95267">MNQLSSKTDLNDSDDDSTESDHLSPQAKRHCSSSNSQCLPNQSPILIDLVADDIKENKEECKSCGKQEILLRTFNCPSLHYFCLNCIFNWTQKHIQTKTPPLCLAIDCGYLLKNDDLDDLPITIKDHQILLQLIQINIDKNNKINNFRIKCDKCDLYIDQHNFFIHNNECLGRSLTIPCEICYCPVSINDYEQHMLICTNDDNSTLAKFLFKHLQNPNIDEKLIKSFICSWQRKHRRAIDVYEMIEEFNQTNGFSKEICDICKNTIRSDDFFFINCYDNHSLCLLCYKQRLQNQMNNDQILTCHLCSYHLQDKDLSETRILTNEEIHLFQNYQNKKVLELYSNLYGAEDTDDINSTVQPQNDTIIINNNDTARRKCDLCSKQHSYGNIFVLHCNCKICYDCFANEVNRQRTTTNEILICSLCRTPIKHNDLSNLRLAPVEIQTIQIYQQGKLFESEHAIHFNRQKSNQTTNSNNNNDDNDDDDFDFDLLLLNHQQCLPKYWTLPMLTNFSRHTLYPESTEYKFVADKFHQSWTKLKNQHRIPVPPPISVRPPLPLPPPPPSSVFVPPINNPPPAHFQPPLLQQFGPIQISMNNNTIPATNQQPANHGFGTLRYPVSLGTNTMVLPPQLPPSLPASSSVPFLPQPIYRLNSSYAHPTGPNSLTIKVPKLSSRQTRPITHGNGIPQILQIERIQNQRWYKQYSAHECEFRQKLNKQTEQWLFHGCDERSSKNIEVECFNRSYAGQHAAAFGQGCYFARDSLYSHSYALPDRNGIRRMFLARVLVGNTTQGNSAMRVPPPGYDTTGDGQSIFVTYHDSQAYAEYLICYR</sequence>
<dbReference type="GO" id="GO:0008270">
    <property type="term" value="F:zinc ion binding"/>
    <property type="evidence" value="ECO:0007669"/>
    <property type="project" value="UniProtKB-KW"/>
</dbReference>
<keyword evidence="5" id="KW-0862">Zinc</keyword>
<gene>
    <name evidence="12" type="ORF">JBS370_LOCUS17399</name>
    <name evidence="11" type="ORF">ZHD862_LOCUS24003</name>
</gene>
<protein>
    <recommendedName>
        <fullName evidence="8">Poly [ADP-ribose] polymerase</fullName>
        <shortName evidence="8">PARP</shortName>
        <ecNumber evidence="8">2.4.2.-</ecNumber>
    </recommendedName>
</protein>
<keyword evidence="7" id="KW-0539">Nucleus</keyword>
<reference evidence="11" key="1">
    <citation type="submission" date="2021-02" db="EMBL/GenBank/DDBJ databases">
        <authorList>
            <person name="Nowell W R."/>
        </authorList>
    </citation>
    <scope>NUCLEOTIDE SEQUENCE</scope>
</reference>
<evidence type="ECO:0000313" key="12">
    <source>
        <dbReference type="EMBL" id="CAF3836737.1"/>
    </source>
</evidence>
<dbReference type="InterPro" id="IPR001841">
    <property type="entry name" value="Znf_RING"/>
</dbReference>
<keyword evidence="6 8" id="KW-0520">NAD</keyword>
<dbReference type="GO" id="GO:0003714">
    <property type="term" value="F:transcription corepressor activity"/>
    <property type="evidence" value="ECO:0007669"/>
    <property type="project" value="TreeGrafter"/>
</dbReference>
<dbReference type="InterPro" id="IPR012317">
    <property type="entry name" value="Poly(ADP-ribose)pol_cat_dom"/>
</dbReference>
<dbReference type="PANTHER" id="PTHR14453">
    <property type="entry name" value="PARP/ZINC FINGER CCCH TYPE DOMAIN CONTAINING PROTEIN"/>
    <property type="match status" value="1"/>
</dbReference>
<dbReference type="AlphaFoldDB" id="A0A814Y243"/>
<comment type="subcellular location">
    <subcellularLocation>
        <location evidence="1">Nucleus</location>
    </subcellularLocation>
</comment>
<evidence type="ECO:0000256" key="4">
    <source>
        <dbReference type="ARBA" id="ARBA00022771"/>
    </source>
</evidence>
<evidence type="ECO:0000256" key="5">
    <source>
        <dbReference type="ARBA" id="ARBA00022833"/>
    </source>
</evidence>
<dbReference type="Proteomes" id="UP000663836">
    <property type="component" value="Unassembled WGS sequence"/>
</dbReference>
<dbReference type="GO" id="GO:0005737">
    <property type="term" value="C:cytoplasm"/>
    <property type="evidence" value="ECO:0007669"/>
    <property type="project" value="TreeGrafter"/>
</dbReference>